<gene>
    <name evidence="8" type="ORF">J3495_18825</name>
</gene>
<proteinExistence type="inferred from homology"/>
<dbReference type="Gene3D" id="1.25.40.390">
    <property type="match status" value="1"/>
</dbReference>
<sequence>MKNILKYAFFFVAAITTVGCDDYLDVQPIGRVIPETLTDYRSVLTRGYEAFPKHKSLTTLRGDEIILDQYSQDFAYFRDIYVWNDRNPDKITTSFQYDALYNTIFYANVIINDAAGKLEASADKDQLIGEAYALRAYSYFDLLNLFAKPYNTATAGTDKGVPLALKVDLEQAYTPESVAKVYEQILSDKEEAKRLLTKDTQTKGLNYRFSKAAIYALESRIFLYQKEWTKAVEAANKALTYKNTLVDLNATPVLTTSYDGVESILALEDVFSNNLKGAGYVSSDLLDAYDQTNDLRFGVYFQKLGGDYVFRKGGELAQKCSFRASELYLTKAEASSQLSDLTTARTTVLDFIKKRYKAAGFNQLSIEIDAMNQTELLAFIAQERQREFAAEGHRWFDLRRTTQKSIKHTVIDQDYTLIQNDPRYTLPFPQNARLNNPNL</sequence>
<feature type="domain" description="RagB/SusD" evidence="6">
    <location>
        <begin position="317"/>
        <end position="438"/>
    </location>
</feature>
<dbReference type="SUPFAM" id="SSF48452">
    <property type="entry name" value="TPR-like"/>
    <property type="match status" value="1"/>
</dbReference>
<organism evidence="8 9">
    <name type="scientific">Flavobacterium geliluteum</name>
    <dbReference type="NCBI Taxonomy" id="2816120"/>
    <lineage>
        <taxon>Bacteria</taxon>
        <taxon>Pseudomonadati</taxon>
        <taxon>Bacteroidota</taxon>
        <taxon>Flavobacteriia</taxon>
        <taxon>Flavobacteriales</taxon>
        <taxon>Flavobacteriaceae</taxon>
        <taxon>Flavobacterium</taxon>
    </lineage>
</organism>
<dbReference type="CDD" id="cd08977">
    <property type="entry name" value="SusD"/>
    <property type="match status" value="1"/>
</dbReference>
<evidence type="ECO:0000256" key="3">
    <source>
        <dbReference type="ARBA" id="ARBA00022729"/>
    </source>
</evidence>
<dbReference type="RefSeq" id="WP_210668498.1">
    <property type="nucleotide sequence ID" value="NZ_JAGFBV010000056.1"/>
</dbReference>
<dbReference type="Proteomes" id="UP000675047">
    <property type="component" value="Unassembled WGS sequence"/>
</dbReference>
<evidence type="ECO:0000313" key="8">
    <source>
        <dbReference type="EMBL" id="MBP4140123.1"/>
    </source>
</evidence>
<protein>
    <submittedName>
        <fullName evidence="8">RagB/SusD family nutrient uptake outer membrane protein</fullName>
    </submittedName>
</protein>
<evidence type="ECO:0000313" key="9">
    <source>
        <dbReference type="Proteomes" id="UP000675047"/>
    </source>
</evidence>
<keyword evidence="3" id="KW-0732">Signal</keyword>
<dbReference type="PROSITE" id="PS51257">
    <property type="entry name" value="PROKAR_LIPOPROTEIN"/>
    <property type="match status" value="1"/>
</dbReference>
<accession>A0A940XJ66</accession>
<evidence type="ECO:0000256" key="1">
    <source>
        <dbReference type="ARBA" id="ARBA00004442"/>
    </source>
</evidence>
<evidence type="ECO:0000256" key="2">
    <source>
        <dbReference type="ARBA" id="ARBA00006275"/>
    </source>
</evidence>
<evidence type="ECO:0000256" key="4">
    <source>
        <dbReference type="ARBA" id="ARBA00023136"/>
    </source>
</evidence>
<comment type="similarity">
    <text evidence="2">Belongs to the SusD family.</text>
</comment>
<comment type="subcellular location">
    <subcellularLocation>
        <location evidence="1">Cell outer membrane</location>
    </subcellularLocation>
</comment>
<name>A0A940XJ66_9FLAO</name>
<keyword evidence="5" id="KW-0998">Cell outer membrane</keyword>
<dbReference type="AlphaFoldDB" id="A0A940XJ66"/>
<dbReference type="Pfam" id="PF07980">
    <property type="entry name" value="SusD_RagB"/>
    <property type="match status" value="1"/>
</dbReference>
<dbReference type="InterPro" id="IPR011990">
    <property type="entry name" value="TPR-like_helical_dom_sf"/>
</dbReference>
<dbReference type="InterPro" id="IPR012944">
    <property type="entry name" value="SusD_RagB_dom"/>
</dbReference>
<evidence type="ECO:0000256" key="5">
    <source>
        <dbReference type="ARBA" id="ARBA00023237"/>
    </source>
</evidence>
<feature type="domain" description="SusD-like N-terminal" evidence="7">
    <location>
        <begin position="22"/>
        <end position="223"/>
    </location>
</feature>
<keyword evidence="9" id="KW-1185">Reference proteome</keyword>
<dbReference type="Pfam" id="PF14322">
    <property type="entry name" value="SusD-like_3"/>
    <property type="match status" value="1"/>
</dbReference>
<keyword evidence="4" id="KW-0472">Membrane</keyword>
<dbReference type="InterPro" id="IPR033985">
    <property type="entry name" value="SusD-like_N"/>
</dbReference>
<comment type="caution">
    <text evidence="8">The sequence shown here is derived from an EMBL/GenBank/DDBJ whole genome shotgun (WGS) entry which is preliminary data.</text>
</comment>
<dbReference type="GO" id="GO:0009279">
    <property type="term" value="C:cell outer membrane"/>
    <property type="evidence" value="ECO:0007669"/>
    <property type="project" value="UniProtKB-SubCell"/>
</dbReference>
<evidence type="ECO:0000259" key="7">
    <source>
        <dbReference type="Pfam" id="PF14322"/>
    </source>
</evidence>
<dbReference type="EMBL" id="JAGFBV010000056">
    <property type="protein sequence ID" value="MBP4140123.1"/>
    <property type="molecule type" value="Genomic_DNA"/>
</dbReference>
<reference evidence="8 9" key="1">
    <citation type="submission" date="2021-03" db="EMBL/GenBank/DDBJ databases">
        <title>Flavobacterium Flabelliformis Sp. Nov. And Flavobacterium Geliluteum Sp. Nov., Two Novel Multidrug Resistant Psychrophilic Species Isolated From Antarctica.</title>
        <authorList>
            <person name="Kralova S."/>
            <person name="Busse H.J."/>
            <person name="Bezdicek M."/>
            <person name="Nykrynova M."/>
            <person name="Kroupova E."/>
            <person name="Krsek D."/>
            <person name="Sedlacek I."/>
        </authorList>
    </citation>
    <scope>NUCLEOTIDE SEQUENCE [LARGE SCALE GENOMIC DNA]</scope>
    <source>
        <strain evidence="8 9">P7388</strain>
    </source>
</reference>
<evidence type="ECO:0000259" key="6">
    <source>
        <dbReference type="Pfam" id="PF07980"/>
    </source>
</evidence>